<keyword evidence="3 5" id="KW-1133">Transmembrane helix</keyword>
<accession>A0A8I6RJ22</accession>
<dbReference type="InterPro" id="IPR004853">
    <property type="entry name" value="Sugar_P_trans_dom"/>
</dbReference>
<keyword evidence="2 5" id="KW-0812">Transmembrane</keyword>
<gene>
    <name evidence="7" type="primary">106664790</name>
</gene>
<feature type="transmembrane region" description="Helical" evidence="5">
    <location>
        <begin position="41"/>
        <end position="65"/>
    </location>
</feature>
<dbReference type="Pfam" id="PF03151">
    <property type="entry name" value="TPT"/>
    <property type="match status" value="1"/>
</dbReference>
<sequence>MTTTLYLNYVKIALVVSLYWVVSILTVFVNKTLLSNKSVDVDIPFFIVWFQCFIGICICAFVKLASRITNSFSFPEGSFMLKDSVFKVFPVTVVFVSMVVFNTLCLKYADISFYYIGRSLTTVFNVACTRFILREHVSVQVLVCCLVVTSGFMMGIDQESISGTLSVAGTLAGVLASFSVALYSICTKKVLPSIGNHIWLLSYYNNIYSCFILAPIVLFSGEMSVILNSEKIGEIAFWWLMVVGGICGFLIGYVTSLQIKTTSALTHTISGTVKACAQTVLASFYYSESRSLLWWISNFIVLIGSAAYTMIKQKEMKLKFMEQKPSLL</sequence>
<dbReference type="OrthoDB" id="5547497at2759"/>
<dbReference type="GO" id="GO:0016020">
    <property type="term" value="C:membrane"/>
    <property type="evidence" value="ECO:0007669"/>
    <property type="project" value="UniProtKB-SubCell"/>
</dbReference>
<feature type="transmembrane region" description="Helical" evidence="5">
    <location>
        <begin position="6"/>
        <end position="29"/>
    </location>
</feature>
<name>A0A8I6RJ22_CIMLE</name>
<organism evidence="7 8">
    <name type="scientific">Cimex lectularius</name>
    <name type="common">Bed bug</name>
    <name type="synonym">Acanthia lectularia</name>
    <dbReference type="NCBI Taxonomy" id="79782"/>
    <lineage>
        <taxon>Eukaryota</taxon>
        <taxon>Metazoa</taxon>
        <taxon>Ecdysozoa</taxon>
        <taxon>Arthropoda</taxon>
        <taxon>Hexapoda</taxon>
        <taxon>Insecta</taxon>
        <taxon>Pterygota</taxon>
        <taxon>Neoptera</taxon>
        <taxon>Paraneoptera</taxon>
        <taxon>Hemiptera</taxon>
        <taxon>Heteroptera</taxon>
        <taxon>Panheteroptera</taxon>
        <taxon>Cimicomorpha</taxon>
        <taxon>Cimicidae</taxon>
        <taxon>Cimex</taxon>
    </lineage>
</organism>
<proteinExistence type="predicted"/>
<feature type="transmembrane region" description="Helical" evidence="5">
    <location>
        <begin position="113"/>
        <end position="133"/>
    </location>
</feature>
<feature type="transmembrane region" description="Helical" evidence="5">
    <location>
        <begin position="163"/>
        <end position="185"/>
    </location>
</feature>
<dbReference type="Proteomes" id="UP000494040">
    <property type="component" value="Unassembled WGS sequence"/>
</dbReference>
<feature type="transmembrane region" description="Helical" evidence="5">
    <location>
        <begin position="292"/>
        <end position="311"/>
    </location>
</feature>
<reference evidence="7" key="1">
    <citation type="submission" date="2022-01" db="UniProtKB">
        <authorList>
            <consortium name="EnsemblMetazoa"/>
        </authorList>
    </citation>
    <scope>IDENTIFICATION</scope>
</reference>
<evidence type="ECO:0000256" key="5">
    <source>
        <dbReference type="SAM" id="Phobius"/>
    </source>
</evidence>
<feature type="transmembrane region" description="Helical" evidence="5">
    <location>
        <begin position="205"/>
        <end position="228"/>
    </location>
</feature>
<feature type="transmembrane region" description="Helical" evidence="5">
    <location>
        <begin position="85"/>
        <end position="106"/>
    </location>
</feature>
<evidence type="ECO:0000256" key="4">
    <source>
        <dbReference type="ARBA" id="ARBA00023136"/>
    </source>
</evidence>
<comment type="subcellular location">
    <subcellularLocation>
        <location evidence="1">Membrane</location>
        <topology evidence="1">Multi-pass membrane protein</topology>
    </subcellularLocation>
</comment>
<feature type="transmembrane region" description="Helical" evidence="5">
    <location>
        <begin position="139"/>
        <end position="156"/>
    </location>
</feature>
<dbReference type="OMA" id="WWTSNIV"/>
<evidence type="ECO:0000256" key="2">
    <source>
        <dbReference type="ARBA" id="ARBA00022692"/>
    </source>
</evidence>
<protein>
    <recommendedName>
        <fullName evidence="6">Sugar phosphate transporter domain-containing protein</fullName>
    </recommendedName>
</protein>
<dbReference type="KEGG" id="clec:106664790"/>
<keyword evidence="4 5" id="KW-0472">Membrane</keyword>
<evidence type="ECO:0000256" key="1">
    <source>
        <dbReference type="ARBA" id="ARBA00004141"/>
    </source>
</evidence>
<keyword evidence="8" id="KW-1185">Reference proteome</keyword>
<evidence type="ECO:0000313" key="8">
    <source>
        <dbReference type="Proteomes" id="UP000494040"/>
    </source>
</evidence>
<evidence type="ECO:0000256" key="3">
    <source>
        <dbReference type="ARBA" id="ARBA00022989"/>
    </source>
</evidence>
<evidence type="ECO:0000259" key="6">
    <source>
        <dbReference type="Pfam" id="PF03151"/>
    </source>
</evidence>
<dbReference type="AlphaFoldDB" id="A0A8I6RJ22"/>
<dbReference type="EnsemblMetazoa" id="XM_014390783.2">
    <property type="protein sequence ID" value="XP_014246269.1"/>
    <property type="gene ID" value="LOC106664790"/>
</dbReference>
<feature type="transmembrane region" description="Helical" evidence="5">
    <location>
        <begin position="235"/>
        <end position="255"/>
    </location>
</feature>
<feature type="domain" description="Sugar phosphate transporter" evidence="6">
    <location>
        <begin position="11"/>
        <end position="308"/>
    </location>
</feature>
<evidence type="ECO:0000313" key="7">
    <source>
        <dbReference type="EnsemblMetazoa" id="XP_014246269.1"/>
    </source>
</evidence>
<dbReference type="InterPro" id="IPR050186">
    <property type="entry name" value="TPT_transporter"/>
</dbReference>
<dbReference type="PANTHER" id="PTHR11132">
    <property type="entry name" value="SOLUTE CARRIER FAMILY 35"/>
    <property type="match status" value="1"/>
</dbReference>